<comment type="catalytic activity">
    <reaction evidence="6">
        <text>D-sedoheptulose 7-phosphate = 2-epi-5-epi-valiolone + phosphate</text>
        <dbReference type="Rhea" id="RHEA:44184"/>
        <dbReference type="ChEBI" id="CHEBI:43474"/>
        <dbReference type="ChEBI" id="CHEBI:57483"/>
        <dbReference type="ChEBI" id="CHEBI:84187"/>
        <dbReference type="EC" id="4.2.3.152"/>
    </reaction>
</comment>
<dbReference type="RefSeq" id="WP_382370701.1">
    <property type="nucleotide sequence ID" value="NZ_JBHRZI010000011.1"/>
</dbReference>
<evidence type="ECO:0000256" key="7">
    <source>
        <dbReference type="ARBA" id="ARBA00024060"/>
    </source>
</evidence>
<feature type="domain" description="3-dehydroquinate synthase N-terminal" evidence="9">
    <location>
        <begin position="84"/>
        <end position="197"/>
    </location>
</feature>
<dbReference type="Gene3D" id="1.20.1090.10">
    <property type="entry name" value="Dehydroquinate synthase-like - alpha domain"/>
    <property type="match status" value="1"/>
</dbReference>
<dbReference type="EC" id="4.2.3.152" evidence="7"/>
<evidence type="ECO:0000256" key="1">
    <source>
        <dbReference type="ARBA" id="ARBA00001911"/>
    </source>
</evidence>
<dbReference type="InterPro" id="IPR035872">
    <property type="entry name" value="EEVS-like"/>
</dbReference>
<evidence type="ECO:0000256" key="3">
    <source>
        <dbReference type="ARBA" id="ARBA00022741"/>
    </source>
</evidence>
<evidence type="ECO:0000256" key="5">
    <source>
        <dbReference type="ARBA" id="ARBA00023239"/>
    </source>
</evidence>
<evidence type="ECO:0000313" key="12">
    <source>
        <dbReference type="Proteomes" id="UP001595690"/>
    </source>
</evidence>
<dbReference type="Gene3D" id="3.40.50.1970">
    <property type="match status" value="1"/>
</dbReference>
<dbReference type="Proteomes" id="UP001595690">
    <property type="component" value="Unassembled WGS sequence"/>
</dbReference>
<keyword evidence="3" id="KW-0547">Nucleotide-binding</keyword>
<keyword evidence="4" id="KW-0520">NAD</keyword>
<evidence type="ECO:0000259" key="10">
    <source>
        <dbReference type="Pfam" id="PF24621"/>
    </source>
</evidence>
<sequence>MPEIGLHVTNSANKSWTVRNVQPVEYDVVLCDEVLDPANQAILGPVPAQGRARRLVVVDANVDALFGQAIRAYFDGNDVEHRVLVLEPGEINKTVEASMRVTTAMDDFGVDRRREPVIAIGGGVLLDVVGYACSIYRRATPFVRVPTTLIGLVDAGVGVKTGVNANGHKNRLGTYFAAERTLLDRKFLTTLPRRHVSNGLAEILKIALIKDRELFDLMEATGEHVLEAKMQRGPGSVDPALEIIDRAIHGMLTELQPNLWEKTLERVVDYGHTFSPSLEMVALPALLHGEAVCIDMALTTCLGEQRGLVTEEERRRVLDLMTRLELPTWHPLLTADLLQRALADTVRHRDGQQRLPLPVGIGSACFVNDVSPQELADAAAALEAFELAQESAVRA</sequence>
<evidence type="ECO:0000256" key="2">
    <source>
        <dbReference type="ARBA" id="ARBA00022723"/>
    </source>
</evidence>
<name>A0ABV8BM66_9PSEU</name>
<dbReference type="Pfam" id="PF01761">
    <property type="entry name" value="DHQ_synthase"/>
    <property type="match status" value="1"/>
</dbReference>
<dbReference type="InterPro" id="IPR030960">
    <property type="entry name" value="DHQS/DOIS_N"/>
</dbReference>
<dbReference type="Pfam" id="PF24621">
    <property type="entry name" value="DHQS_C"/>
    <property type="match status" value="1"/>
</dbReference>
<protein>
    <recommendedName>
        <fullName evidence="8">2-epi-5-epi-valiolone synthase</fullName>
        <ecNumber evidence="7">4.2.3.152</ecNumber>
    </recommendedName>
</protein>
<keyword evidence="5 11" id="KW-0456">Lyase</keyword>
<dbReference type="PANTHER" id="PTHR43622">
    <property type="entry name" value="3-DEHYDROQUINATE SYNTHASE"/>
    <property type="match status" value="1"/>
</dbReference>
<comment type="caution">
    <text evidence="11">The sequence shown here is derived from an EMBL/GenBank/DDBJ whole genome shotgun (WGS) entry which is preliminary data.</text>
</comment>
<dbReference type="GO" id="GO:0016829">
    <property type="term" value="F:lyase activity"/>
    <property type="evidence" value="ECO:0007669"/>
    <property type="project" value="UniProtKB-KW"/>
</dbReference>
<dbReference type="InterPro" id="IPR050071">
    <property type="entry name" value="Dehydroquinate_synthase"/>
</dbReference>
<keyword evidence="12" id="KW-1185">Reference proteome</keyword>
<evidence type="ECO:0000256" key="8">
    <source>
        <dbReference type="ARBA" id="ARBA00024092"/>
    </source>
</evidence>
<dbReference type="InterPro" id="IPR056179">
    <property type="entry name" value="DHQS_C"/>
</dbReference>
<dbReference type="PANTHER" id="PTHR43622:SF3">
    <property type="entry name" value="2-EPI-5-EPI-VALIOLONE SYNTHASE"/>
    <property type="match status" value="1"/>
</dbReference>
<evidence type="ECO:0000259" key="9">
    <source>
        <dbReference type="Pfam" id="PF01761"/>
    </source>
</evidence>
<accession>A0ABV8BM66</accession>
<dbReference type="EMBL" id="JBHRZI010000011">
    <property type="protein sequence ID" value="MFC3891418.1"/>
    <property type="molecule type" value="Genomic_DNA"/>
</dbReference>
<dbReference type="CDD" id="cd08199">
    <property type="entry name" value="EEVS"/>
    <property type="match status" value="1"/>
</dbReference>
<organism evidence="11 12">
    <name type="scientific">Lentzea rhizosphaerae</name>
    <dbReference type="NCBI Taxonomy" id="2041025"/>
    <lineage>
        <taxon>Bacteria</taxon>
        <taxon>Bacillati</taxon>
        <taxon>Actinomycetota</taxon>
        <taxon>Actinomycetes</taxon>
        <taxon>Pseudonocardiales</taxon>
        <taxon>Pseudonocardiaceae</taxon>
        <taxon>Lentzea</taxon>
    </lineage>
</organism>
<comment type="cofactor">
    <cofactor evidence="1">
        <name>NAD(+)</name>
        <dbReference type="ChEBI" id="CHEBI:57540"/>
    </cofactor>
</comment>
<feature type="domain" description="3-dehydroquinate synthase C-terminal" evidence="10">
    <location>
        <begin position="199"/>
        <end position="344"/>
    </location>
</feature>
<dbReference type="SUPFAM" id="SSF56796">
    <property type="entry name" value="Dehydroquinate synthase-like"/>
    <property type="match status" value="1"/>
</dbReference>
<evidence type="ECO:0000256" key="4">
    <source>
        <dbReference type="ARBA" id="ARBA00023027"/>
    </source>
</evidence>
<evidence type="ECO:0000256" key="6">
    <source>
        <dbReference type="ARBA" id="ARBA00023993"/>
    </source>
</evidence>
<keyword evidence="2" id="KW-0479">Metal-binding</keyword>
<evidence type="ECO:0000313" key="11">
    <source>
        <dbReference type="EMBL" id="MFC3891418.1"/>
    </source>
</evidence>
<proteinExistence type="predicted"/>
<reference evidence="12" key="1">
    <citation type="journal article" date="2019" name="Int. J. Syst. Evol. Microbiol.">
        <title>The Global Catalogue of Microorganisms (GCM) 10K type strain sequencing project: providing services to taxonomists for standard genome sequencing and annotation.</title>
        <authorList>
            <consortium name="The Broad Institute Genomics Platform"/>
            <consortium name="The Broad Institute Genome Sequencing Center for Infectious Disease"/>
            <person name="Wu L."/>
            <person name="Ma J."/>
        </authorList>
    </citation>
    <scope>NUCLEOTIDE SEQUENCE [LARGE SCALE GENOMIC DNA]</scope>
    <source>
        <strain evidence="12">CGMCC 4.7405</strain>
    </source>
</reference>
<gene>
    <name evidence="11" type="ORF">ACFOWZ_08015</name>
</gene>